<dbReference type="InterPro" id="IPR003594">
    <property type="entry name" value="HATPase_dom"/>
</dbReference>
<evidence type="ECO:0000259" key="8">
    <source>
        <dbReference type="PROSITE" id="PS50109"/>
    </source>
</evidence>
<keyword evidence="11" id="KW-1185">Reference proteome</keyword>
<accession>A0A1I3SHX8</accession>
<evidence type="ECO:0000256" key="4">
    <source>
        <dbReference type="ARBA" id="ARBA00022679"/>
    </source>
</evidence>
<dbReference type="CDD" id="cd00082">
    <property type="entry name" value="HisKA"/>
    <property type="match status" value="1"/>
</dbReference>
<protein>
    <recommendedName>
        <fullName evidence="2">histidine kinase</fullName>
        <ecNumber evidence="2">2.7.13.3</ecNumber>
    </recommendedName>
</protein>
<evidence type="ECO:0000313" key="11">
    <source>
        <dbReference type="Proteomes" id="UP000198670"/>
    </source>
</evidence>
<dbReference type="CDD" id="cd17546">
    <property type="entry name" value="REC_hyHK_CKI1_RcsC-like"/>
    <property type="match status" value="1"/>
</dbReference>
<evidence type="ECO:0000256" key="3">
    <source>
        <dbReference type="ARBA" id="ARBA00022553"/>
    </source>
</evidence>
<dbReference type="Gene3D" id="3.40.50.2300">
    <property type="match status" value="1"/>
</dbReference>
<dbReference type="AlphaFoldDB" id="A0A1I3SHX8"/>
<dbReference type="PROSITE" id="PS50109">
    <property type="entry name" value="HIS_KIN"/>
    <property type="match status" value="1"/>
</dbReference>
<keyword evidence="4" id="KW-0808">Transferase</keyword>
<feature type="domain" description="Response regulatory" evidence="9">
    <location>
        <begin position="600"/>
        <end position="717"/>
    </location>
</feature>
<dbReference type="SUPFAM" id="SSF52172">
    <property type="entry name" value="CheY-like"/>
    <property type="match status" value="1"/>
</dbReference>
<keyword evidence="7" id="KW-0812">Transmembrane</keyword>
<dbReference type="SUPFAM" id="SSF55874">
    <property type="entry name" value="ATPase domain of HSP90 chaperone/DNA topoisomerase II/histidine kinase"/>
    <property type="match status" value="1"/>
</dbReference>
<sequence>MTVSRHISHLTMKKKARKTPTVRIILLYSFVISFLFIGTIFVYQYGQYRTLEKRLTDAYKAQQLGSEDLNYLFSTYSEAENMFRLYTLDFSDSSYYAYLDKLNLLKSFVDSLKFPFAHSPQNNPALKVLDQQKIALEFAALKMRLDHLVIHTSDSLGLLTSNISLSPPHTPEIESVVNHVLKDTTKKITADTIVRKRRGLLKRIFDPKDDTIVLTREYNRLDVERVTELKKSLSSVQMGIEQSYINTIDKLQSTFLKLRGKERELVTTNFDLLNELKKSMEIIKTLDVYALRKAEENNFSLYRKNIDVFGKQLIFALALMLVMIAALVYYQLYATSYERRLHVEKDYAAKLVEEKTSVLANISHEIRTPLNSLLGVVDLLKNRTKSDNIDRKLIDSAYYSINIVSNNIADILSLSKLEASNKGNISMEYFSPNRIFLELVTLHKNQAELKGLQLETAIDIDPRFSLLNNEFRVKQVASNFLSNAIKYTQKGKITFRASLSTANDGQRLYMEVEDTGIGITEPDQHQVFRKYFTTNANAGGIGLGLYISKIMIEEIGGNIGIKSKSTVGSIFFAEIPFSDSRMETHEHRKATLSDLPPHLRLLVVDDNPINILLMKQFFKGLEHIYTVNNGEDALVLMDERPFDLVITDIHMPGISGIQLLEKIKTDERFKSIKVVAISADISTLKYAEEAQVEASFDGFIEKPFTEAEIVKTILKALS</sequence>
<dbReference type="PRINTS" id="PR00344">
    <property type="entry name" value="BCTRLSENSOR"/>
</dbReference>
<dbReference type="Gene3D" id="1.10.287.130">
    <property type="match status" value="1"/>
</dbReference>
<evidence type="ECO:0000256" key="7">
    <source>
        <dbReference type="SAM" id="Phobius"/>
    </source>
</evidence>
<dbReference type="InterPro" id="IPR004358">
    <property type="entry name" value="Sig_transdc_His_kin-like_C"/>
</dbReference>
<dbReference type="Pfam" id="PF00512">
    <property type="entry name" value="HisKA"/>
    <property type="match status" value="1"/>
</dbReference>
<feature type="domain" description="Histidine kinase" evidence="8">
    <location>
        <begin position="361"/>
        <end position="579"/>
    </location>
</feature>
<proteinExistence type="predicted"/>
<dbReference type="InterPro" id="IPR001789">
    <property type="entry name" value="Sig_transdc_resp-reg_receiver"/>
</dbReference>
<dbReference type="SUPFAM" id="SSF47384">
    <property type="entry name" value="Homodimeric domain of signal transducing histidine kinase"/>
    <property type="match status" value="1"/>
</dbReference>
<dbReference type="STRING" id="1477437.SAMN05444682_11135"/>
<dbReference type="PANTHER" id="PTHR43047:SF72">
    <property type="entry name" value="OSMOSENSING HISTIDINE PROTEIN KINASE SLN1"/>
    <property type="match status" value="1"/>
</dbReference>
<comment type="catalytic activity">
    <reaction evidence="1">
        <text>ATP + protein L-histidine = ADP + protein N-phospho-L-histidine.</text>
        <dbReference type="EC" id="2.7.13.3"/>
    </reaction>
</comment>
<feature type="transmembrane region" description="Helical" evidence="7">
    <location>
        <begin position="313"/>
        <end position="332"/>
    </location>
</feature>
<dbReference type="GO" id="GO:0009927">
    <property type="term" value="F:histidine phosphotransfer kinase activity"/>
    <property type="evidence" value="ECO:0007669"/>
    <property type="project" value="TreeGrafter"/>
</dbReference>
<evidence type="ECO:0000256" key="6">
    <source>
        <dbReference type="PROSITE-ProRule" id="PRU00169"/>
    </source>
</evidence>
<organism evidence="10 11">
    <name type="scientific">Parapedobacter indicus</name>
    <dbReference type="NCBI Taxonomy" id="1477437"/>
    <lineage>
        <taxon>Bacteria</taxon>
        <taxon>Pseudomonadati</taxon>
        <taxon>Bacteroidota</taxon>
        <taxon>Sphingobacteriia</taxon>
        <taxon>Sphingobacteriales</taxon>
        <taxon>Sphingobacteriaceae</taxon>
        <taxon>Parapedobacter</taxon>
    </lineage>
</organism>
<dbReference type="InterPro" id="IPR003661">
    <property type="entry name" value="HisK_dim/P_dom"/>
</dbReference>
<reference evidence="10 11" key="1">
    <citation type="submission" date="2016-10" db="EMBL/GenBank/DDBJ databases">
        <authorList>
            <person name="de Groot N.N."/>
        </authorList>
    </citation>
    <scope>NUCLEOTIDE SEQUENCE [LARGE SCALE GENOMIC DNA]</scope>
    <source>
        <strain evidence="10 11">RK1</strain>
    </source>
</reference>
<dbReference type="PANTHER" id="PTHR43047">
    <property type="entry name" value="TWO-COMPONENT HISTIDINE PROTEIN KINASE"/>
    <property type="match status" value="1"/>
</dbReference>
<evidence type="ECO:0000256" key="2">
    <source>
        <dbReference type="ARBA" id="ARBA00012438"/>
    </source>
</evidence>
<feature type="modified residue" description="4-aspartylphosphate" evidence="6">
    <location>
        <position position="648"/>
    </location>
</feature>
<dbReference type="Proteomes" id="UP000198670">
    <property type="component" value="Unassembled WGS sequence"/>
</dbReference>
<dbReference type="OrthoDB" id="9797097at2"/>
<evidence type="ECO:0000259" key="9">
    <source>
        <dbReference type="PROSITE" id="PS50110"/>
    </source>
</evidence>
<name>A0A1I3SHX8_9SPHI</name>
<dbReference type="SMART" id="SM00387">
    <property type="entry name" value="HATPase_c"/>
    <property type="match status" value="1"/>
</dbReference>
<dbReference type="SMART" id="SM00448">
    <property type="entry name" value="REC"/>
    <property type="match status" value="1"/>
</dbReference>
<keyword evidence="3 6" id="KW-0597">Phosphoprotein</keyword>
<evidence type="ECO:0000313" key="10">
    <source>
        <dbReference type="EMBL" id="SFJ57359.1"/>
    </source>
</evidence>
<dbReference type="Pfam" id="PF02518">
    <property type="entry name" value="HATPase_c"/>
    <property type="match status" value="1"/>
</dbReference>
<dbReference type="GO" id="GO:0005886">
    <property type="term" value="C:plasma membrane"/>
    <property type="evidence" value="ECO:0007669"/>
    <property type="project" value="TreeGrafter"/>
</dbReference>
<dbReference type="InterPro" id="IPR011006">
    <property type="entry name" value="CheY-like_superfamily"/>
</dbReference>
<keyword evidence="7" id="KW-0472">Membrane</keyword>
<evidence type="ECO:0000256" key="1">
    <source>
        <dbReference type="ARBA" id="ARBA00000085"/>
    </source>
</evidence>
<dbReference type="EC" id="2.7.13.3" evidence="2"/>
<keyword evidence="7" id="KW-1133">Transmembrane helix</keyword>
<dbReference type="Gene3D" id="3.30.565.10">
    <property type="entry name" value="Histidine kinase-like ATPase, C-terminal domain"/>
    <property type="match status" value="1"/>
</dbReference>
<dbReference type="SMART" id="SM00388">
    <property type="entry name" value="HisKA"/>
    <property type="match status" value="1"/>
</dbReference>
<dbReference type="InterPro" id="IPR036097">
    <property type="entry name" value="HisK_dim/P_sf"/>
</dbReference>
<dbReference type="Pfam" id="PF00072">
    <property type="entry name" value="Response_reg"/>
    <property type="match status" value="1"/>
</dbReference>
<dbReference type="InterPro" id="IPR005467">
    <property type="entry name" value="His_kinase_dom"/>
</dbReference>
<gene>
    <name evidence="10" type="ORF">SAMN05444682_11135</name>
</gene>
<dbReference type="GO" id="GO:0000155">
    <property type="term" value="F:phosphorelay sensor kinase activity"/>
    <property type="evidence" value="ECO:0007669"/>
    <property type="project" value="InterPro"/>
</dbReference>
<feature type="transmembrane region" description="Helical" evidence="7">
    <location>
        <begin position="21"/>
        <end position="43"/>
    </location>
</feature>
<dbReference type="InterPro" id="IPR036890">
    <property type="entry name" value="HATPase_C_sf"/>
</dbReference>
<dbReference type="PROSITE" id="PS50110">
    <property type="entry name" value="RESPONSE_REGULATORY"/>
    <property type="match status" value="1"/>
</dbReference>
<keyword evidence="5 10" id="KW-0418">Kinase</keyword>
<dbReference type="EMBL" id="FOQO01000011">
    <property type="protein sequence ID" value="SFJ57359.1"/>
    <property type="molecule type" value="Genomic_DNA"/>
</dbReference>
<evidence type="ECO:0000256" key="5">
    <source>
        <dbReference type="ARBA" id="ARBA00022777"/>
    </source>
</evidence>